<dbReference type="VEuPathDB" id="MicrosporidiaDB:VICG_01535"/>
<dbReference type="InterPro" id="IPR031541">
    <property type="entry name" value="HTH_micro"/>
</dbReference>
<dbReference type="OrthoDB" id="10634627at2759"/>
<dbReference type="InParanoid" id="L2GLP9"/>
<accession>L2GLP9</accession>
<evidence type="ECO:0000313" key="2">
    <source>
        <dbReference type="Proteomes" id="UP000011082"/>
    </source>
</evidence>
<sequence length="479" mass="55911">MELLGVEKFVALRGVLGCPLIDVPSEFFSEIDDSEILEIVAHDDNLTIPNSLLYHLPKSETYSLKELKNYKEYDIRLNFEAWRVLAFNNSRLHAGRLAQCVSILMTNPDGVTRKTMKSLISNSEKNIHKWIQQLVKEKVIYIENNHGNEILKFNFDIIERIKKFPDDVFTRNEASALNSVQQTTHSNNNETVAIATKKNGSPKLANGVIQQAEKTIKERGNVIPVKDLQASLMLESDTMELLVDELAGRLDYQIHQLNSKPNIIEYIGEMNTRFVKNDMIDFLIDMCRASRIFLMSELPKDIKKMKVSLQLDDERFLDILEDNNFSIIEIRSKYISSEFVMFSDTVSDTDFELINMIEKAKAKVVKYFRTKVKYTFLKNVYLNAFDNNYLPYLKERVLYFYRYITSQMEYNDYYFHLSQNHLLNMNFITFIKCVPLRLEFQFIKIVTEIAKKNRKLKGSIDLSIALRILRIFQAKLLKS</sequence>
<dbReference type="Pfam" id="PF17007">
    <property type="entry name" value="HTH_micro"/>
    <property type="match status" value="1"/>
</dbReference>
<dbReference type="AlphaFoldDB" id="L2GLP9"/>
<keyword evidence="2" id="KW-1185">Reference proteome</keyword>
<name>L2GLP9_VITCO</name>
<dbReference type="RefSeq" id="XP_007604981.1">
    <property type="nucleotide sequence ID" value="XM_007604919.1"/>
</dbReference>
<proteinExistence type="predicted"/>
<reference evidence="2" key="1">
    <citation type="submission" date="2011-05" db="EMBL/GenBank/DDBJ databases">
        <title>The genome sequence of Vittaforma corneae strain ATCC 50505.</title>
        <authorList>
            <consortium name="The Broad Institute Genome Sequencing Platform"/>
            <person name="Cuomo C."/>
            <person name="Didier E."/>
            <person name="Bowers L."/>
            <person name="Young S.K."/>
            <person name="Zeng Q."/>
            <person name="Gargeya S."/>
            <person name="Fitzgerald M."/>
            <person name="Haas B."/>
            <person name="Abouelleil A."/>
            <person name="Alvarado L."/>
            <person name="Arachchi H.M."/>
            <person name="Berlin A."/>
            <person name="Chapman S.B."/>
            <person name="Gearin G."/>
            <person name="Goldberg J."/>
            <person name="Griggs A."/>
            <person name="Gujja S."/>
            <person name="Hansen M."/>
            <person name="Heiman D."/>
            <person name="Howarth C."/>
            <person name="Larimer J."/>
            <person name="Lui A."/>
            <person name="MacDonald P.J.P."/>
            <person name="McCowen C."/>
            <person name="Montmayeur A."/>
            <person name="Murphy C."/>
            <person name="Neiman D."/>
            <person name="Pearson M."/>
            <person name="Priest M."/>
            <person name="Roberts A."/>
            <person name="Saif S."/>
            <person name="Shea T."/>
            <person name="Sisk P."/>
            <person name="Stolte C."/>
            <person name="Sykes S."/>
            <person name="Wortman J."/>
            <person name="Nusbaum C."/>
            <person name="Birren B."/>
        </authorList>
    </citation>
    <scope>NUCLEOTIDE SEQUENCE [LARGE SCALE GENOMIC DNA]</scope>
    <source>
        <strain evidence="2">ATCC 50505</strain>
    </source>
</reference>
<organism evidence="1 2">
    <name type="scientific">Vittaforma corneae (strain ATCC 50505)</name>
    <name type="common">Microsporidian parasite</name>
    <name type="synonym">Nosema corneum</name>
    <dbReference type="NCBI Taxonomy" id="993615"/>
    <lineage>
        <taxon>Eukaryota</taxon>
        <taxon>Fungi</taxon>
        <taxon>Fungi incertae sedis</taxon>
        <taxon>Microsporidia</taxon>
        <taxon>Nosematidae</taxon>
        <taxon>Vittaforma</taxon>
    </lineage>
</organism>
<dbReference type="Proteomes" id="UP000011082">
    <property type="component" value="Unassembled WGS sequence"/>
</dbReference>
<dbReference type="HOGENOM" id="CLU_570123_0_0_1"/>
<dbReference type="GeneID" id="19882246"/>
<protein>
    <submittedName>
        <fullName evidence="1">Uncharacterized protein</fullName>
    </submittedName>
</protein>
<dbReference type="EMBL" id="JH370144">
    <property type="protein sequence ID" value="ELA41430.1"/>
    <property type="molecule type" value="Genomic_DNA"/>
</dbReference>
<evidence type="ECO:0000313" key="1">
    <source>
        <dbReference type="EMBL" id="ELA41430.1"/>
    </source>
</evidence>
<gene>
    <name evidence="1" type="ORF">VICG_01535</name>
</gene>